<dbReference type="InterPro" id="IPR006059">
    <property type="entry name" value="SBP"/>
</dbReference>
<dbReference type="GO" id="GO:0015768">
    <property type="term" value="P:maltose transport"/>
    <property type="evidence" value="ECO:0007669"/>
    <property type="project" value="TreeGrafter"/>
</dbReference>
<reference evidence="7" key="1">
    <citation type="journal article" date="2014" name="Int. J. Syst. Evol. Microbiol.">
        <title>Complete genome sequence of Corynebacterium casei LMG S-19264T (=DSM 44701T), isolated from a smear-ripened cheese.</title>
        <authorList>
            <consortium name="US DOE Joint Genome Institute (JGI-PGF)"/>
            <person name="Walter F."/>
            <person name="Albersmeier A."/>
            <person name="Kalinowski J."/>
            <person name="Ruckert C."/>
        </authorList>
    </citation>
    <scope>NUCLEOTIDE SEQUENCE</scope>
    <source>
        <strain evidence="7">CGMCC 1.15085</strain>
    </source>
</reference>
<feature type="chain" id="PRO_5039211800" evidence="6">
    <location>
        <begin position="20"/>
        <end position="444"/>
    </location>
</feature>
<keyword evidence="3" id="KW-0762">Sugar transport</keyword>
<proteinExistence type="inferred from homology"/>
<dbReference type="Pfam" id="PF13416">
    <property type="entry name" value="SBP_bac_8"/>
    <property type="match status" value="1"/>
</dbReference>
<dbReference type="SUPFAM" id="SSF53850">
    <property type="entry name" value="Periplasmic binding protein-like II"/>
    <property type="match status" value="1"/>
</dbReference>
<evidence type="ECO:0000313" key="7">
    <source>
        <dbReference type="EMBL" id="GGB43729.1"/>
    </source>
</evidence>
<evidence type="ECO:0000256" key="2">
    <source>
        <dbReference type="ARBA" id="ARBA00022448"/>
    </source>
</evidence>
<dbReference type="EMBL" id="BMHI01000006">
    <property type="protein sequence ID" value="GGB43729.1"/>
    <property type="molecule type" value="Genomic_DNA"/>
</dbReference>
<dbReference type="InterPro" id="IPR006060">
    <property type="entry name" value="Maltose/Cyclodextrin-bd"/>
</dbReference>
<dbReference type="CDD" id="cd13586">
    <property type="entry name" value="PBP2_Maltose_binding_like"/>
    <property type="match status" value="1"/>
</dbReference>
<feature type="signal peptide" evidence="6">
    <location>
        <begin position="1"/>
        <end position="19"/>
    </location>
</feature>
<evidence type="ECO:0000256" key="5">
    <source>
        <dbReference type="SAM" id="MobiDB-lite"/>
    </source>
</evidence>
<sequence>MIKRTLAVALASATAVTLAGCGGGSSSGKNSADGTKAGSSAPAKSGKSSAAAAPTAVSTKNPSRDKNADLVIWADATSAPYIKQLATQFGKANGVKVAVQISSDVRGQYGTAFKAGQAPDVIVGAHDWLGELVTNGSVAPVQLPAKVASGFNPKAIAATKYNNQTYAVPYGVENLALVRNTKLAPNAPKTLDELVANGKKLVAGKKATTVLSNQVGKTGNPYNGYPWLSACGGGIFGTKSNGQYDPNKLIVDSAGSVKGASSWAAMGKQHALSTNIDDKNADTLFASGKTAYEITGPWSIPAFKKAGIKYAIDPLPSIAGCGAMKPFLGVQMFYVSSKAKNATVAQTFVTSFLTTKSAQETLFKVGQRPPALTAAYDAVAKTDPDVAKWAAAGKGGQLMPNIPAMNSVWGPLGQAEADIVSGKSAPKARMTAAQKEIAANIAKG</sequence>
<comment type="caution">
    <text evidence="7">The sequence shown here is derived from an EMBL/GenBank/DDBJ whole genome shotgun (WGS) entry which is preliminary data.</text>
</comment>
<name>A0A916TG85_9MICO</name>
<dbReference type="PROSITE" id="PS51257">
    <property type="entry name" value="PROKAR_LIPOPROTEIN"/>
    <property type="match status" value="1"/>
</dbReference>
<dbReference type="AlphaFoldDB" id="A0A916TG85"/>
<keyword evidence="8" id="KW-1185">Reference proteome</keyword>
<feature type="compositionally biased region" description="Low complexity" evidence="5">
    <location>
        <begin position="34"/>
        <end position="56"/>
    </location>
</feature>
<dbReference type="Proteomes" id="UP000636793">
    <property type="component" value="Unassembled WGS sequence"/>
</dbReference>
<dbReference type="GO" id="GO:1901982">
    <property type="term" value="F:maltose binding"/>
    <property type="evidence" value="ECO:0007669"/>
    <property type="project" value="TreeGrafter"/>
</dbReference>
<dbReference type="GO" id="GO:0042956">
    <property type="term" value="P:maltodextrin transmembrane transport"/>
    <property type="evidence" value="ECO:0007669"/>
    <property type="project" value="TreeGrafter"/>
</dbReference>
<reference evidence="7" key="2">
    <citation type="submission" date="2020-09" db="EMBL/GenBank/DDBJ databases">
        <authorList>
            <person name="Sun Q."/>
            <person name="Zhou Y."/>
        </authorList>
    </citation>
    <scope>NUCLEOTIDE SEQUENCE</scope>
    <source>
        <strain evidence="7">CGMCC 1.15085</strain>
    </source>
</reference>
<evidence type="ECO:0000256" key="6">
    <source>
        <dbReference type="SAM" id="SignalP"/>
    </source>
</evidence>
<evidence type="ECO:0000256" key="1">
    <source>
        <dbReference type="ARBA" id="ARBA00008520"/>
    </source>
</evidence>
<dbReference type="RefSeq" id="WP_188838681.1">
    <property type="nucleotide sequence ID" value="NZ_BMHI01000006.1"/>
</dbReference>
<dbReference type="GO" id="GO:0055052">
    <property type="term" value="C:ATP-binding cassette (ABC) transporter complex, substrate-binding subunit-containing"/>
    <property type="evidence" value="ECO:0007669"/>
    <property type="project" value="TreeGrafter"/>
</dbReference>
<keyword evidence="4 6" id="KW-0732">Signal</keyword>
<comment type="similarity">
    <text evidence="1">Belongs to the bacterial solute-binding protein 1 family.</text>
</comment>
<protein>
    <submittedName>
        <fullName evidence="7">Sugar ABC transporter substrate-binding protein</fullName>
    </submittedName>
</protein>
<dbReference type="GO" id="GO:0015144">
    <property type="term" value="F:carbohydrate transmembrane transporter activity"/>
    <property type="evidence" value="ECO:0007669"/>
    <property type="project" value="InterPro"/>
</dbReference>
<organism evidence="7 8">
    <name type="scientific">Flexivirga endophytica</name>
    <dbReference type="NCBI Taxonomy" id="1849103"/>
    <lineage>
        <taxon>Bacteria</taxon>
        <taxon>Bacillati</taxon>
        <taxon>Actinomycetota</taxon>
        <taxon>Actinomycetes</taxon>
        <taxon>Micrococcales</taxon>
        <taxon>Dermacoccaceae</taxon>
        <taxon>Flexivirga</taxon>
    </lineage>
</organism>
<evidence type="ECO:0000313" key="8">
    <source>
        <dbReference type="Proteomes" id="UP000636793"/>
    </source>
</evidence>
<accession>A0A916TG85</accession>
<dbReference type="PANTHER" id="PTHR30061:SF50">
    <property type="entry name" value="MALTOSE_MALTODEXTRIN-BINDING PERIPLASMIC PROTEIN"/>
    <property type="match status" value="1"/>
</dbReference>
<gene>
    <name evidence="7" type="ORF">GCM10011492_38440</name>
</gene>
<keyword evidence="2" id="KW-0813">Transport</keyword>
<feature type="region of interest" description="Disordered" evidence="5">
    <location>
        <begin position="22"/>
        <end position="64"/>
    </location>
</feature>
<dbReference type="PANTHER" id="PTHR30061">
    <property type="entry name" value="MALTOSE-BINDING PERIPLASMIC PROTEIN"/>
    <property type="match status" value="1"/>
</dbReference>
<dbReference type="Gene3D" id="3.40.190.10">
    <property type="entry name" value="Periplasmic binding protein-like II"/>
    <property type="match status" value="2"/>
</dbReference>
<evidence type="ECO:0000256" key="4">
    <source>
        <dbReference type="ARBA" id="ARBA00022729"/>
    </source>
</evidence>
<evidence type="ECO:0000256" key="3">
    <source>
        <dbReference type="ARBA" id="ARBA00022597"/>
    </source>
</evidence>
<dbReference type="PRINTS" id="PR00181">
    <property type="entry name" value="MALTOSEBP"/>
</dbReference>